<feature type="domain" description="Haemolysin activator HlyB C-terminal" evidence="4">
    <location>
        <begin position="165"/>
        <end position="235"/>
    </location>
</feature>
<evidence type="ECO:0000259" key="4">
    <source>
        <dbReference type="Pfam" id="PF03865"/>
    </source>
</evidence>
<dbReference type="EMBL" id="QQWO01000021">
    <property type="protein sequence ID" value="RSU99450.1"/>
    <property type="molecule type" value="Genomic_DNA"/>
</dbReference>
<evidence type="ECO:0000313" key="8">
    <source>
        <dbReference type="Proteomes" id="UP000185161"/>
    </source>
</evidence>
<dbReference type="GO" id="GO:0008320">
    <property type="term" value="F:protein transmembrane transporter activity"/>
    <property type="evidence" value="ECO:0007669"/>
    <property type="project" value="TreeGrafter"/>
</dbReference>
<sequence>MIAIGNGTPALAQDAAPVGPVAPPSAATFDIRAFQVRGNKLLSPDAVERAVYPFMGPGRSEADVEAARAALQKAFEDAGYVAVSVFIPEQGVTGGILQLEVQPQAIGTVVVEGTKNPDAVRAQAPSLTPGQTPNITAFQRDVIAMNQKPTRRVTPELKAGVAPGTLDVVLKVEESSAWHGTVEINNFSSAATTDLRASATLRYDDMWGRGDSLSLTAQTAPRRTDDGTVFSGNYLTRLGQGTQLMLYGVHSDSDIAVIGGTSVVGKGNIFGVRLIQSLGASEGFHHALTVGIDWKDFAEDLKLGSDTDSAPIEYFPATLSWRGDWTGEGRKSDLSVTGIFGIRGLGDNKAAFEYKRYRARDSFFAFKLDAGHTQDVLDGAQIDARFNAQWSATPLISNEGFSIGGMQSVRGYYESETLADYGFAYQLEFRTPDAAELIGGPLDSLRVYSFWDMGWGGIHEPLRGQSERFRLMSLGAGARIKLFRYLNGALDVGSPLISGPESKTGDIFARFRIWGEF</sequence>
<evidence type="ECO:0000313" key="6">
    <source>
        <dbReference type="EMBL" id="APR54659.1"/>
    </source>
</evidence>
<dbReference type="Gene3D" id="3.10.20.310">
    <property type="entry name" value="membrane protein fhac"/>
    <property type="match status" value="1"/>
</dbReference>
<keyword evidence="2" id="KW-0812">Transmembrane</keyword>
<evidence type="ECO:0000313" key="7">
    <source>
        <dbReference type="EMBL" id="RSU99450.1"/>
    </source>
</evidence>
<dbReference type="Gene3D" id="2.40.160.50">
    <property type="entry name" value="membrane protein fhac: a member of the omp85/tpsb transporter family"/>
    <property type="match status" value="1"/>
</dbReference>
<dbReference type="STRING" id="93064.BRX40_21495"/>
<keyword evidence="1" id="KW-1134">Transmembrane beta strand</keyword>
<dbReference type="KEGG" id="skr:BRX40_21495"/>
<feature type="domain" description="Haemolysin activator HlyB C-terminal" evidence="4">
    <location>
        <begin position="341"/>
        <end position="479"/>
    </location>
</feature>
<dbReference type="GO" id="GO:0046819">
    <property type="term" value="P:protein secretion by the type V secretion system"/>
    <property type="evidence" value="ECO:0007669"/>
    <property type="project" value="TreeGrafter"/>
</dbReference>
<dbReference type="Proteomes" id="UP000286681">
    <property type="component" value="Unassembled WGS sequence"/>
</dbReference>
<reference evidence="8" key="2">
    <citation type="submission" date="2016-12" db="EMBL/GenBank/DDBJ databases">
        <title>Whole genome sequencing of Sphingomonas sp. ABOJV.</title>
        <authorList>
            <person name="Conlan S."/>
            <person name="Thomas P.J."/>
            <person name="Mullikin J."/>
            <person name="Palmore T.N."/>
            <person name="Frank K.M."/>
            <person name="Segre J.A."/>
        </authorList>
    </citation>
    <scope>NUCLEOTIDE SEQUENCE [LARGE SCALE GENOMIC DNA]</scope>
    <source>
        <strain evidence="8">ABOJV</strain>
    </source>
</reference>
<evidence type="ECO:0000256" key="3">
    <source>
        <dbReference type="ARBA" id="ARBA00023237"/>
    </source>
</evidence>
<feature type="domain" description="Polypeptide-transport-associated ShlB-type" evidence="5">
    <location>
        <begin position="29"/>
        <end position="101"/>
    </location>
</feature>
<organism evidence="6 8">
    <name type="scientific">Sphingomonas koreensis</name>
    <dbReference type="NCBI Taxonomy" id="93064"/>
    <lineage>
        <taxon>Bacteria</taxon>
        <taxon>Pseudomonadati</taxon>
        <taxon>Pseudomonadota</taxon>
        <taxon>Alphaproteobacteria</taxon>
        <taxon>Sphingomonadales</taxon>
        <taxon>Sphingomonadaceae</taxon>
        <taxon>Sphingomonas</taxon>
    </lineage>
</organism>
<name>A0A1L6JFG4_9SPHN</name>
<dbReference type="Pfam" id="PF03865">
    <property type="entry name" value="ShlB"/>
    <property type="match status" value="2"/>
</dbReference>
<dbReference type="Pfam" id="PF08479">
    <property type="entry name" value="POTRA_2"/>
    <property type="match status" value="1"/>
</dbReference>
<reference evidence="6" key="1">
    <citation type="submission" date="2016-12" db="EMBL/GenBank/DDBJ databases">
        <title>Whole genome sequencing of Sphingomonas koreensis.</title>
        <authorList>
            <person name="Conlan S."/>
            <person name="Thomas P.J."/>
            <person name="Mullikin J."/>
            <person name="Palmore T.N."/>
            <person name="Frank K.M."/>
            <person name="Segre J.A."/>
        </authorList>
    </citation>
    <scope>NUCLEOTIDE SEQUENCE</scope>
    <source>
        <strain evidence="6">ABOJV</strain>
    </source>
</reference>
<proteinExistence type="predicted"/>
<dbReference type="InterPro" id="IPR013686">
    <property type="entry name" value="Polypept-transport_assoc_ShlB"/>
</dbReference>
<evidence type="ECO:0000259" key="5">
    <source>
        <dbReference type="Pfam" id="PF08479"/>
    </source>
</evidence>
<evidence type="ECO:0000313" key="9">
    <source>
        <dbReference type="Proteomes" id="UP000286681"/>
    </source>
</evidence>
<dbReference type="OrthoDB" id="7439045at2"/>
<gene>
    <name evidence="6" type="ORF">BRX40_21495</name>
    <name evidence="7" type="ORF">CA257_19195</name>
</gene>
<protein>
    <submittedName>
        <fullName evidence="6">Secretion protein</fullName>
    </submittedName>
    <submittedName>
        <fullName evidence="7">ShlB/FhaC/HecB family hemolysin secretion/activation protein</fullName>
    </submittedName>
</protein>
<dbReference type="InterPro" id="IPR005565">
    <property type="entry name" value="Hemolysn_activator_HlyB_C"/>
</dbReference>
<accession>A0A1L6JFG4</accession>
<dbReference type="EMBL" id="CP018820">
    <property type="protein sequence ID" value="APR54659.1"/>
    <property type="molecule type" value="Genomic_DNA"/>
</dbReference>
<keyword evidence="3" id="KW-0998">Cell outer membrane</keyword>
<evidence type="ECO:0000256" key="2">
    <source>
        <dbReference type="ARBA" id="ARBA00022692"/>
    </source>
</evidence>
<evidence type="ECO:0000256" key="1">
    <source>
        <dbReference type="ARBA" id="ARBA00022452"/>
    </source>
</evidence>
<dbReference type="AlphaFoldDB" id="A0A1L6JFG4"/>
<dbReference type="PANTHER" id="PTHR34597:SF6">
    <property type="entry name" value="BLR6126 PROTEIN"/>
    <property type="match status" value="1"/>
</dbReference>
<reference evidence="7 9" key="3">
    <citation type="submission" date="2018-07" db="EMBL/GenBank/DDBJ databases">
        <title>Genomic and Epidemiologic Investigation of an Indolent Hospital Outbreak.</title>
        <authorList>
            <person name="Johnson R.C."/>
            <person name="Deming C."/>
            <person name="Conlan S."/>
            <person name="Zellmer C.J."/>
            <person name="Michelin A.V."/>
            <person name="Lee-Lin S."/>
            <person name="Thomas P.J."/>
            <person name="Park M."/>
            <person name="Weingarten R.A."/>
            <person name="Less J."/>
            <person name="Dekker J.P."/>
            <person name="Frank K.M."/>
            <person name="Musser K.A."/>
            <person name="Mcquiston J.R."/>
            <person name="Henderson D.K."/>
            <person name="Lau A.F."/>
            <person name="Palmore T.N."/>
            <person name="Segre J.A."/>
        </authorList>
    </citation>
    <scope>NUCLEOTIDE SEQUENCE [LARGE SCALE GENOMIC DNA]</scope>
    <source>
        <strain evidence="7 9">SK-NIH.Env10_0317</strain>
    </source>
</reference>
<dbReference type="InterPro" id="IPR051544">
    <property type="entry name" value="TPS_OM_transporter"/>
</dbReference>
<keyword evidence="8" id="KW-1185">Reference proteome</keyword>
<dbReference type="PANTHER" id="PTHR34597">
    <property type="entry name" value="SLR1661 PROTEIN"/>
    <property type="match status" value="1"/>
</dbReference>
<keyword evidence="1" id="KW-0472">Membrane</keyword>
<dbReference type="GO" id="GO:0098046">
    <property type="term" value="C:type V protein secretion system complex"/>
    <property type="evidence" value="ECO:0007669"/>
    <property type="project" value="TreeGrafter"/>
</dbReference>
<dbReference type="Proteomes" id="UP000185161">
    <property type="component" value="Chromosome"/>
</dbReference>